<dbReference type="Proteomes" id="UP000789595">
    <property type="component" value="Unassembled WGS sequence"/>
</dbReference>
<keyword evidence="2" id="KW-1185">Reference proteome</keyword>
<evidence type="ECO:0000313" key="2">
    <source>
        <dbReference type="Proteomes" id="UP000789595"/>
    </source>
</evidence>
<accession>A0A8J2SSN2</accession>
<protein>
    <submittedName>
        <fullName evidence="1">Uncharacterized protein</fullName>
    </submittedName>
</protein>
<comment type="caution">
    <text evidence="1">The sequence shown here is derived from an EMBL/GenBank/DDBJ whole genome shotgun (WGS) entry which is preliminary data.</text>
</comment>
<gene>
    <name evidence="1" type="ORF">PECAL_4P07850</name>
</gene>
<proteinExistence type="predicted"/>
<name>A0A8J2SSN2_9STRA</name>
<dbReference type="AlphaFoldDB" id="A0A8J2SSN2"/>
<dbReference type="EMBL" id="CAKKNE010000004">
    <property type="protein sequence ID" value="CAH0373577.1"/>
    <property type="molecule type" value="Genomic_DNA"/>
</dbReference>
<reference evidence="1" key="1">
    <citation type="submission" date="2021-11" db="EMBL/GenBank/DDBJ databases">
        <authorList>
            <consortium name="Genoscope - CEA"/>
            <person name="William W."/>
        </authorList>
    </citation>
    <scope>NUCLEOTIDE SEQUENCE</scope>
</reference>
<organism evidence="1 2">
    <name type="scientific">Pelagomonas calceolata</name>
    <dbReference type="NCBI Taxonomy" id="35677"/>
    <lineage>
        <taxon>Eukaryota</taxon>
        <taxon>Sar</taxon>
        <taxon>Stramenopiles</taxon>
        <taxon>Ochrophyta</taxon>
        <taxon>Pelagophyceae</taxon>
        <taxon>Pelagomonadales</taxon>
        <taxon>Pelagomonadaceae</taxon>
        <taxon>Pelagomonas</taxon>
    </lineage>
</organism>
<sequence>MAVAEPRLTDYIIGTMKLTRREGDYDAFLALRGVPYPVRLVLQNLVGSTRRFASEMKHGVLWLTETELGTFRDTAKAPVPLDGAARRPAVSAGAMRRVASRAGKTWVRDVNPAGVPVRRRWAEAGGSLVCEERELEHEDRVTRVEVAREGGLVAVTVTDQATGTSFRELFAKCGGR</sequence>
<evidence type="ECO:0000313" key="1">
    <source>
        <dbReference type="EMBL" id="CAH0373577.1"/>
    </source>
</evidence>